<organism evidence="4 5">
    <name type="scientific">Ureibacillus thermophilus</name>
    <dbReference type="NCBI Taxonomy" id="367743"/>
    <lineage>
        <taxon>Bacteria</taxon>
        <taxon>Bacillati</taxon>
        <taxon>Bacillota</taxon>
        <taxon>Bacilli</taxon>
        <taxon>Bacillales</taxon>
        <taxon>Caryophanaceae</taxon>
        <taxon>Ureibacillus</taxon>
    </lineage>
</organism>
<feature type="active site" description="Proton acceptor" evidence="3">
    <location>
        <position position="74"/>
    </location>
</feature>
<keyword evidence="2 3" id="KW-0378">Hydrolase</keyword>
<accession>A0A4P6UW10</accession>
<dbReference type="InterPro" id="IPR029001">
    <property type="entry name" value="ITPase-like_fam"/>
</dbReference>
<dbReference type="PANTHER" id="PTHR43213:SF5">
    <property type="entry name" value="BIFUNCTIONAL DTTP_UTP PYROPHOSPHATASE_METHYLTRANSFERASE PROTEIN-RELATED"/>
    <property type="match status" value="1"/>
</dbReference>
<protein>
    <recommendedName>
        <fullName evidence="3">dTTP/UTP pyrophosphatase</fullName>
        <shortName evidence="3">dTTPase/UTPase</shortName>
        <ecNumber evidence="3">3.6.1.9</ecNumber>
    </recommendedName>
    <alternativeName>
        <fullName evidence="3">Nucleoside triphosphate pyrophosphatase</fullName>
    </alternativeName>
    <alternativeName>
        <fullName evidence="3">Nucleotide pyrophosphatase</fullName>
        <shortName evidence="3">Nucleotide PPase</shortName>
    </alternativeName>
</protein>
<dbReference type="GO" id="GO:0036221">
    <property type="term" value="F:UTP diphosphatase activity"/>
    <property type="evidence" value="ECO:0007669"/>
    <property type="project" value="RHEA"/>
</dbReference>
<evidence type="ECO:0000256" key="2">
    <source>
        <dbReference type="ARBA" id="ARBA00022801"/>
    </source>
</evidence>
<dbReference type="HAMAP" id="MF_00528">
    <property type="entry name" value="Maf"/>
    <property type="match status" value="1"/>
</dbReference>
<dbReference type="Proteomes" id="UP000291151">
    <property type="component" value="Chromosome"/>
</dbReference>
<dbReference type="Gene3D" id="3.90.950.10">
    <property type="match status" value="1"/>
</dbReference>
<comment type="cofactor">
    <cofactor evidence="1 3">
        <name>a divalent metal cation</name>
        <dbReference type="ChEBI" id="CHEBI:60240"/>
    </cofactor>
</comment>
<proteinExistence type="inferred from homology"/>
<comment type="catalytic activity">
    <reaction evidence="3">
        <text>dTTP + H2O = dTMP + diphosphate + H(+)</text>
        <dbReference type="Rhea" id="RHEA:28534"/>
        <dbReference type="ChEBI" id="CHEBI:15377"/>
        <dbReference type="ChEBI" id="CHEBI:15378"/>
        <dbReference type="ChEBI" id="CHEBI:33019"/>
        <dbReference type="ChEBI" id="CHEBI:37568"/>
        <dbReference type="ChEBI" id="CHEBI:63528"/>
        <dbReference type="EC" id="3.6.1.9"/>
    </reaction>
</comment>
<feature type="site" description="Important for substrate specificity" evidence="3">
    <location>
        <position position="75"/>
    </location>
</feature>
<evidence type="ECO:0000256" key="1">
    <source>
        <dbReference type="ARBA" id="ARBA00001968"/>
    </source>
</evidence>
<evidence type="ECO:0000313" key="5">
    <source>
        <dbReference type="Proteomes" id="UP000291151"/>
    </source>
</evidence>
<keyword evidence="3" id="KW-0546">Nucleotide metabolism</keyword>
<evidence type="ECO:0000313" key="4">
    <source>
        <dbReference type="EMBL" id="QBK26396.1"/>
    </source>
</evidence>
<dbReference type="PANTHER" id="PTHR43213">
    <property type="entry name" value="BIFUNCTIONAL DTTP/UTP PYROPHOSPHATASE/METHYLTRANSFERASE PROTEIN-RELATED"/>
    <property type="match status" value="1"/>
</dbReference>
<comment type="subcellular location">
    <subcellularLocation>
        <location evidence="3">Cytoplasm</location>
    </subcellularLocation>
</comment>
<dbReference type="GO" id="GO:0036218">
    <property type="term" value="F:dTTP diphosphatase activity"/>
    <property type="evidence" value="ECO:0007669"/>
    <property type="project" value="RHEA"/>
</dbReference>
<comment type="similarity">
    <text evidence="3">Belongs to the Maf family. YhdE subfamily.</text>
</comment>
<dbReference type="AlphaFoldDB" id="A0A4P6UW10"/>
<dbReference type="CDD" id="cd00555">
    <property type="entry name" value="Maf"/>
    <property type="match status" value="1"/>
</dbReference>
<keyword evidence="3" id="KW-0963">Cytoplasm</keyword>
<feature type="site" description="Important for substrate specificity" evidence="3">
    <location>
        <position position="17"/>
    </location>
</feature>
<keyword evidence="5" id="KW-1185">Reference proteome</keyword>
<dbReference type="NCBIfam" id="TIGR00172">
    <property type="entry name" value="maf"/>
    <property type="match status" value="1"/>
</dbReference>
<dbReference type="Pfam" id="PF02545">
    <property type="entry name" value="Maf"/>
    <property type="match status" value="1"/>
</dbReference>
<comment type="catalytic activity">
    <reaction evidence="3">
        <text>UTP + H2O = UMP + diphosphate + H(+)</text>
        <dbReference type="Rhea" id="RHEA:29395"/>
        <dbReference type="ChEBI" id="CHEBI:15377"/>
        <dbReference type="ChEBI" id="CHEBI:15378"/>
        <dbReference type="ChEBI" id="CHEBI:33019"/>
        <dbReference type="ChEBI" id="CHEBI:46398"/>
        <dbReference type="ChEBI" id="CHEBI:57865"/>
        <dbReference type="EC" id="3.6.1.9"/>
    </reaction>
</comment>
<feature type="site" description="Important for substrate specificity" evidence="3">
    <location>
        <position position="158"/>
    </location>
</feature>
<name>A0A4P6UW10_9BACL</name>
<reference evidence="4 5" key="1">
    <citation type="submission" date="2019-02" db="EMBL/GenBank/DDBJ databases">
        <title>Ureibacillus thermophilus.</title>
        <authorList>
            <person name="Sunny J.S."/>
            <person name="Natarajan A."/>
            <person name="Saleena L.M."/>
        </authorList>
    </citation>
    <scope>NUCLEOTIDE SEQUENCE [LARGE SCALE GENOMIC DNA]</scope>
    <source>
        <strain evidence="4 5">LM102</strain>
    </source>
</reference>
<dbReference type="SUPFAM" id="SSF52972">
    <property type="entry name" value="ITPase-like"/>
    <property type="match status" value="1"/>
</dbReference>
<gene>
    <name evidence="4" type="primary">maf</name>
    <name evidence="4" type="ORF">DKZ56_11310</name>
</gene>
<sequence>MKFRTTHQLVLASASPRRKELFSKLGVPFEVITSSVEETSVQATDFKDYVQKVALLKTKDVASLCPGKTVIGADTIVVFNNELLHKPKTKEEAIAHLEKLSSNRHQVMTAVAIMTKDRQVESFVEVTDVYFKYLPKPLIEKYVETKDPFDKAGGYGIQTGGALFIDRIEGDYNTVVGLPIASLFEKLVELKIIEF</sequence>
<dbReference type="KEGG" id="uth:DKZ56_11310"/>
<evidence type="ECO:0000256" key="3">
    <source>
        <dbReference type="HAMAP-Rule" id="MF_00528"/>
    </source>
</evidence>
<dbReference type="InterPro" id="IPR003697">
    <property type="entry name" value="Maf-like"/>
</dbReference>
<dbReference type="EC" id="3.6.1.9" evidence="3"/>
<dbReference type="PIRSF" id="PIRSF006305">
    <property type="entry name" value="Maf"/>
    <property type="match status" value="1"/>
</dbReference>
<dbReference type="RefSeq" id="WP_208650087.1">
    <property type="nucleotide sequence ID" value="NZ_CP036528.1"/>
</dbReference>
<dbReference type="GO" id="GO:0009117">
    <property type="term" value="P:nucleotide metabolic process"/>
    <property type="evidence" value="ECO:0007669"/>
    <property type="project" value="UniProtKB-KW"/>
</dbReference>
<comment type="function">
    <text evidence="3">Nucleoside triphosphate pyrophosphatase that hydrolyzes dTTP and UTP. May have a dual role in cell division arrest and in preventing the incorporation of modified nucleotides into cellular nucleic acids.</text>
</comment>
<comment type="caution">
    <text evidence="3">Lacks conserved residue(s) required for the propagation of feature annotation.</text>
</comment>
<dbReference type="EMBL" id="CP036528">
    <property type="protein sequence ID" value="QBK26396.1"/>
    <property type="molecule type" value="Genomic_DNA"/>
</dbReference>
<dbReference type="GO" id="GO:0005737">
    <property type="term" value="C:cytoplasm"/>
    <property type="evidence" value="ECO:0007669"/>
    <property type="project" value="UniProtKB-SubCell"/>
</dbReference>